<gene>
    <name evidence="2" type="ORF">EPUS_01533</name>
</gene>
<dbReference type="EMBL" id="KE720798">
    <property type="protein sequence ID" value="ERF75703.1"/>
    <property type="molecule type" value="Genomic_DNA"/>
</dbReference>
<sequence length="411" mass="45308">MSEGQIPVGRTVCGPAAVIEDDTEALPFPILASDHKWRNISSFGTDQTWGPLKELKIGGLQRIEITTKLTQARAKWVALGSEFGAATAGMAVVSQNRTTAIGRACTLDFRWALGQTFRKGDIVLNAFETLIGKPPQTSGSTFWDFGRASFFHEGLVPWYGDTIKVDQEWLDTMSTWSVLSNDAGGYNMSGFEALLDATVVASPDHTMFLGPESTYDSLVTLEYITSVYFVDAISRTGWDLSLLYANNTIINPILQQGSTENQKILNGGPVFSRPTNIPYSVVNANWHTYGAAWTLQDSGQWISVAILSVHMVIAIVHSLILVVRRRSVETWDSIEELIVLAWNSMPTRRNDELRNCASGILRTKTLESKVRVVAIEEQGLGSRVELVVVDEMARNKDGRSVDTIKPGEAYI</sequence>
<dbReference type="Proteomes" id="UP000019373">
    <property type="component" value="Unassembled WGS sequence"/>
</dbReference>
<name>U1GTH8_ENDPU</name>
<protein>
    <submittedName>
        <fullName evidence="2">Uncharacterized protein</fullName>
    </submittedName>
</protein>
<dbReference type="HOGENOM" id="CLU_669076_0_0_1"/>
<proteinExistence type="predicted"/>
<accession>U1GTH8</accession>
<keyword evidence="1" id="KW-0812">Transmembrane</keyword>
<evidence type="ECO:0000313" key="2">
    <source>
        <dbReference type="EMBL" id="ERF75703.1"/>
    </source>
</evidence>
<feature type="transmembrane region" description="Helical" evidence="1">
    <location>
        <begin position="301"/>
        <end position="323"/>
    </location>
</feature>
<evidence type="ECO:0000313" key="3">
    <source>
        <dbReference type="Proteomes" id="UP000019373"/>
    </source>
</evidence>
<keyword evidence="1" id="KW-1133">Transmembrane helix</keyword>
<dbReference type="AlphaFoldDB" id="U1GTH8"/>
<dbReference type="GeneID" id="19236588"/>
<reference evidence="3" key="1">
    <citation type="journal article" date="2014" name="BMC Genomics">
        <title>Genome characteristics reveal the impact of lichenization on lichen-forming fungus Endocarpon pusillum Hedwig (Verrucariales, Ascomycota).</title>
        <authorList>
            <person name="Wang Y.-Y."/>
            <person name="Liu B."/>
            <person name="Zhang X.-Y."/>
            <person name="Zhou Q.-M."/>
            <person name="Zhang T."/>
            <person name="Li H."/>
            <person name="Yu Y.-F."/>
            <person name="Zhang X.-L."/>
            <person name="Hao X.-Y."/>
            <person name="Wang M."/>
            <person name="Wang L."/>
            <person name="Wei J.-C."/>
        </authorList>
    </citation>
    <scope>NUCLEOTIDE SEQUENCE [LARGE SCALE GENOMIC DNA]</scope>
    <source>
        <strain evidence="3">Z07020 / HMAS-L-300199</strain>
    </source>
</reference>
<organism evidence="2 3">
    <name type="scientific">Endocarpon pusillum (strain Z07020 / HMAS-L-300199)</name>
    <name type="common">Lichen-forming fungus</name>
    <dbReference type="NCBI Taxonomy" id="1263415"/>
    <lineage>
        <taxon>Eukaryota</taxon>
        <taxon>Fungi</taxon>
        <taxon>Dikarya</taxon>
        <taxon>Ascomycota</taxon>
        <taxon>Pezizomycotina</taxon>
        <taxon>Eurotiomycetes</taxon>
        <taxon>Chaetothyriomycetidae</taxon>
        <taxon>Verrucariales</taxon>
        <taxon>Verrucariaceae</taxon>
        <taxon>Endocarpon</taxon>
    </lineage>
</organism>
<dbReference type="RefSeq" id="XP_007786861.1">
    <property type="nucleotide sequence ID" value="XM_007788671.1"/>
</dbReference>
<keyword evidence="3" id="KW-1185">Reference proteome</keyword>
<dbReference type="OrthoDB" id="5342924at2759"/>
<keyword evidence="1" id="KW-0472">Membrane</keyword>
<evidence type="ECO:0000256" key="1">
    <source>
        <dbReference type="SAM" id="Phobius"/>
    </source>
</evidence>